<evidence type="ECO:0000256" key="2">
    <source>
        <dbReference type="SAM" id="MobiDB-lite"/>
    </source>
</evidence>
<dbReference type="InterPro" id="IPR043504">
    <property type="entry name" value="Peptidase_S1_PA_chymotrypsin"/>
</dbReference>
<dbReference type="Gene3D" id="2.40.10.10">
    <property type="entry name" value="Trypsin-like serine proteases"/>
    <property type="match status" value="1"/>
</dbReference>
<evidence type="ECO:0000259" key="3">
    <source>
        <dbReference type="Pfam" id="PF18962"/>
    </source>
</evidence>
<accession>A0A940XD22</accession>
<evidence type="ECO:0000256" key="1">
    <source>
        <dbReference type="ARBA" id="ARBA00022729"/>
    </source>
</evidence>
<sequence>MKKFYLLIILLVTGFGFGQVNLTGTSNYVLRCSYSLGDARDGCGFGGLQWLQLIHKEGQTPYLKPDDGNTWHNTSGTFSDFTFTESNPVINFKIRSTKRKQNRVGACSTEHERLAELSIQRQETKSYVDMVEYGGALAFSGTITMTTYPVINLINPDTNNNIIGTESKIVINPIDGVSEEYFNWMYHIEGERERVRVGFTWVYRDTWRSLPAVYQNKNSLNIDCKNFLPVEAVGKKITLRANVNGSRVELLYAKSAPHIDAIDPIQTKCFDSNDGRVIVKFSSKLIPGELVTYTIMEIDEATGQDMSEEHSTQDGETVIIGDDLTYEIPHDFRKGKYRIQLAGWYKEPGKLGANTYVMDPQHKMEFKITSPNPVDFSITKKNDINCYGGADGAIDVVASGGSDNGIYQYSTNGGTNWITFSNVDKTTITQLPLGTYYLKVRKLKNLSDTVGCVAKKADGTEKVLSENIGQPIGPLVLSSNIIATHPTFYKAENGSIIASIKGGTLIDGNHYLYEWRNDKNLPIDETKSSTVFFNGIFTITLHDVPEGTYTLSVKDQRNCVLDSSVAPSLVVILDGPEAILITLETVQGISCNTTNLDPVKNQDKASDGILKATVTGGVPFLAPENNGLPYIFTWSKYNTETNLWEKLTDYKTDTAANLSEGNYSLNIIDANGIVQGTYNTFTLETAIPTTKEIVEPAELVLSFTSGNVSCHGGNNGWATAAVTGGTGPYTYTWYNIGNGTIDQNKIAQLTAGEYFVEVRDDLKGCFIKGSVVIHEPSEEVKIEYEEIFIPTFSGATNGRMIAKITGGTPNDDQSYNYEWKNGAGVLQSTTAEIKNGIYTITLNGVPADDYFLTIKDKNYNEVTNQITNCSVLESKVTLNEPDPLKVVFEIVRTISCNTSNEFGNDKDTTPQDGQRDESQDGILVAHVSGGTPLASSVNNGLPYYFYWKKQQTDNTWAPLVAIKGETASNLSHGNYALNIKDRNGIMLGTYVNNVLTQEIDVTQLMQEPPTLSVIITKGDVFCNEGNDGWATANVVGGTPPYDYKWSNEVEMDQNTILKAGEYWVFVTDAKGCTTQESVTILQPPTPLAIKYTEVLNPSFYKATNGKIVVEVTGGTIFSDNSYWFEWKNSKGIIQTTTATNFSNGIYTISLSGLPEEMYSLTVRDANYNPATNKTSCTVANSVTTLDDPDPLEVTFEVVRTISCNVSNEFGNETDANPLDNQRDESQDGILKAHVKGGIQLGVGKNNGLPYFYTWKKQQKDGSWVLWNDHDETAENISDGNYALNIEDANGIKLGTYLNNQLTKEIDVTKSMPQPAKLGLTFTKFDVGCTTGDDGWAEAHVTGGTPPFTYEWTNGETTSKIENITTNNYFVIATDAKGCRVQGSIFVGDPNGIFTTETVKNPTCFKGNDASIQLSVTGGNLPYSYLWNTGATTKDLNNLPAGIYEVAISCPDCCVYKKKFVLKDPQPVMVNIGPDRTLCSDQNLDLDATLADPKAQYSWTSTNGFTSDEAKVRLSKAGTYHVKVTSGLGCVGEDEIVIKTSQAAISSEFLLSSQAYLDEEVILINTSNPFGEGTNWIIPKGVKVVEQKEKYITLKFEATGVYSIGLQQTQGECYATYSKNITVEQRGTLPNTDTASQFIVDFIVTPNPSNGNFKALITLENNNAVNLRLFSTTGQNTMIQKNESGKKHYEIDFETTLGSGMYVLVLETGQQTLVKKIIIY</sequence>
<dbReference type="RefSeq" id="WP_210665483.1">
    <property type="nucleotide sequence ID" value="NZ_JAGFBV010000006.1"/>
</dbReference>
<keyword evidence="1" id="KW-0732">Signal</keyword>
<dbReference type="Pfam" id="PF13573">
    <property type="entry name" value="SprB"/>
    <property type="match status" value="5"/>
</dbReference>
<dbReference type="Gene3D" id="2.60.40.10">
    <property type="entry name" value="Immunoglobulins"/>
    <property type="match status" value="1"/>
</dbReference>
<dbReference type="InterPro" id="IPR026444">
    <property type="entry name" value="Secre_tail"/>
</dbReference>
<comment type="caution">
    <text evidence="4">The sequence shown here is derived from an EMBL/GenBank/DDBJ whole genome shotgun (WGS) entry which is preliminary data.</text>
</comment>
<organism evidence="4 5">
    <name type="scientific">Flavobacterium geliluteum</name>
    <dbReference type="NCBI Taxonomy" id="2816120"/>
    <lineage>
        <taxon>Bacteria</taxon>
        <taxon>Pseudomonadati</taxon>
        <taxon>Bacteroidota</taxon>
        <taxon>Flavobacteriia</taxon>
        <taxon>Flavobacteriales</taxon>
        <taxon>Flavobacteriaceae</taxon>
        <taxon>Flavobacterium</taxon>
    </lineage>
</organism>
<proteinExistence type="predicted"/>
<feature type="region of interest" description="Disordered" evidence="2">
    <location>
        <begin position="899"/>
        <end position="918"/>
    </location>
</feature>
<name>A0A940XD22_9FLAO</name>
<dbReference type="Pfam" id="PF18962">
    <property type="entry name" value="Por_Secre_tail"/>
    <property type="match status" value="1"/>
</dbReference>
<dbReference type="InterPro" id="IPR025667">
    <property type="entry name" value="SprB_repeat"/>
</dbReference>
<protein>
    <submittedName>
        <fullName evidence="4">T9SS type A sorting domain-containing protein</fullName>
    </submittedName>
</protein>
<dbReference type="EMBL" id="JAGFBV010000006">
    <property type="protein sequence ID" value="MBP4137444.1"/>
    <property type="molecule type" value="Genomic_DNA"/>
</dbReference>
<dbReference type="NCBIfam" id="TIGR04183">
    <property type="entry name" value="Por_Secre_tail"/>
    <property type="match status" value="1"/>
</dbReference>
<keyword evidence="5" id="KW-1185">Reference proteome</keyword>
<evidence type="ECO:0000313" key="5">
    <source>
        <dbReference type="Proteomes" id="UP000675047"/>
    </source>
</evidence>
<feature type="compositionally biased region" description="Basic and acidic residues" evidence="2">
    <location>
        <begin position="903"/>
        <end position="918"/>
    </location>
</feature>
<feature type="domain" description="Secretion system C-terminal sorting" evidence="3">
    <location>
        <begin position="1645"/>
        <end position="1718"/>
    </location>
</feature>
<evidence type="ECO:0000313" key="4">
    <source>
        <dbReference type="EMBL" id="MBP4137444.1"/>
    </source>
</evidence>
<dbReference type="InterPro" id="IPR013783">
    <property type="entry name" value="Ig-like_fold"/>
</dbReference>
<dbReference type="Proteomes" id="UP000675047">
    <property type="component" value="Unassembled WGS sequence"/>
</dbReference>
<gene>
    <name evidence="4" type="ORF">J3495_05040</name>
</gene>
<reference evidence="4 5" key="1">
    <citation type="submission" date="2021-03" db="EMBL/GenBank/DDBJ databases">
        <title>Flavobacterium Flabelliformis Sp. Nov. And Flavobacterium Geliluteum Sp. Nov., Two Novel Multidrug Resistant Psychrophilic Species Isolated From Antarctica.</title>
        <authorList>
            <person name="Kralova S."/>
            <person name="Busse H.J."/>
            <person name="Bezdicek M."/>
            <person name="Nykrynova M."/>
            <person name="Kroupova E."/>
            <person name="Krsek D."/>
            <person name="Sedlacek I."/>
        </authorList>
    </citation>
    <scope>NUCLEOTIDE SEQUENCE [LARGE SCALE GENOMIC DNA]</scope>
    <source>
        <strain evidence="4 5">P7388</strain>
    </source>
</reference>
<dbReference type="Gene3D" id="2.60.40.740">
    <property type="match status" value="2"/>
</dbReference>